<organism evidence="19 20">
    <name type="scientific">Myotis davidii</name>
    <name type="common">David's myotis</name>
    <dbReference type="NCBI Taxonomy" id="225400"/>
    <lineage>
        <taxon>Eukaryota</taxon>
        <taxon>Metazoa</taxon>
        <taxon>Chordata</taxon>
        <taxon>Craniata</taxon>
        <taxon>Vertebrata</taxon>
        <taxon>Euteleostomi</taxon>
        <taxon>Mammalia</taxon>
        <taxon>Eutheria</taxon>
        <taxon>Laurasiatheria</taxon>
        <taxon>Chiroptera</taxon>
        <taxon>Yangochiroptera</taxon>
        <taxon>Vespertilionidae</taxon>
        <taxon>Myotis</taxon>
    </lineage>
</organism>
<dbReference type="PROSITE" id="PS50227">
    <property type="entry name" value="G_PROTEIN_RECEP_F2_3"/>
    <property type="match status" value="1"/>
</dbReference>
<dbReference type="CDD" id="cd11304">
    <property type="entry name" value="Cadherin_repeat"/>
    <property type="match status" value="8"/>
</dbReference>
<feature type="domain" description="Cadherin" evidence="18">
    <location>
        <begin position="354"/>
        <end position="456"/>
    </location>
</feature>
<dbReference type="PROSITE" id="PS00022">
    <property type="entry name" value="EGF_1"/>
    <property type="match status" value="2"/>
</dbReference>
<keyword evidence="7" id="KW-0677">Repeat</keyword>
<sequence>MESYELVVEANDQGQEPGPRSATVRVHITVLDENDNAPQFSEKRYVAQVREDVRPHTVVLRVTATDRDKDANGLVHYNIISGNSRGHFAIDSLTGEIQVVAPLDFEAEREYALRIRAQDAGRPPLSNNTGLASIQVVDINDHAPIFVSTPFQVSVLENAPLGHSVIHIQAVDADHGENARLEYALTGVAPDTPFVINSATGWVSVSGPLDRESVEHYFFGVEARDHGSPALSSSASVTVTVLDVNDNRPEFTTKEYHLRLNEDAAVGTSVVSVTAVDRDANSAISYQITGGNTRNRFAISTQGGAGLVTLALPLDYKQERYFKLVLTASDRALQDHCYVHINITDANTHRPVFQSAHYSVSVNEDRPVGSTVVVISASDDDVGENARITYLLEDHLPQFRIDADSGAITLQAPLDYEDQVTYTLAITARDNGIPQKADTTYVEVMVNDVNDNAPQFVASHYTGLVSEDAPPFTSVLQISATDRDAHANGRVQYTFQNGEDGDGDFTIEPTSGIVRSVRRLDREARPVYELTAYAVDRGVPPLRTPVSIQVTVQDVNDNAPVFPAEEFEVRVKENSIVGSVVAQITAADPDEGPNAHVMYQIVEGNIPELFQMDIFSGELTALIDLDYEARQEYVIVVQATSAPLVSRATVHVRLVDQNDNSPVLNNFQILFNNYVSNRSDTFPSGVIGRIPAYDPDVSDRLFYSFERGNELQLLVVNQTSGELRLSRQLDNNRPLVASMLVTVTVQPSGLLFYNGRLNEKHDFLALEIVAGQVRLTYSTGESSTVVSPTVPGGLSDGQWHTVHLRYYNKPRTDALGAAQGPSKDKVAVLSVDDCDVAVALQFGAEIGNYSCAAAGTQTSSKKSLDLTGPLLLGGVPNLPENFPVSHKDFVGCMRDLHIDGRQVDMAAFVANNGTVAGCQAKLHFCDSNPCQNHGRCAERWGGFSCDCPVGFGGRDCRLSYYGPGCVDACFLNPCQNQGSCRHLPGAPHGYTCDCVDGYFGQHCEHRMDQQCPRGWWGSPTCGPCNCDVHKGFDPNCNKTDGRCHCKEFYYRPRGSDACLPCDCYPVGSTSRSLLYDACPKSLRAGVWWPQTKFGLLASVPCPRGALGAAVRLCDEDKGWLEPDLFNCTSPAFRELLLLLDGLELNRTALDTVEAKKLAQRLREVTDHTDHYFSQDVRVAARLLAHLLASESHQQGFGLTATQDARFNEVGCALCSPRSLALDSEPWVPTQALLTLGKGRS</sequence>
<dbReference type="PROSITE" id="PS01186">
    <property type="entry name" value="EGF_2"/>
    <property type="match status" value="2"/>
</dbReference>
<evidence type="ECO:0000256" key="12">
    <source>
        <dbReference type="ARBA" id="ARBA00023180"/>
    </source>
</evidence>
<dbReference type="FunFam" id="2.60.40.60:FF:000023">
    <property type="entry name" value="Cadherin EGF LAG seven-pass G-type receptor 3"/>
    <property type="match status" value="1"/>
</dbReference>
<dbReference type="Pfam" id="PF00028">
    <property type="entry name" value="Cadherin"/>
    <property type="match status" value="6"/>
</dbReference>
<dbReference type="CDD" id="cd00110">
    <property type="entry name" value="LamG"/>
    <property type="match status" value="1"/>
</dbReference>
<evidence type="ECO:0000259" key="17">
    <source>
        <dbReference type="PROSITE" id="PS50227"/>
    </source>
</evidence>
<dbReference type="PROSITE" id="PS00232">
    <property type="entry name" value="CADHERIN_1"/>
    <property type="match status" value="5"/>
</dbReference>
<evidence type="ECO:0000256" key="6">
    <source>
        <dbReference type="ARBA" id="ARBA00022729"/>
    </source>
</evidence>
<dbReference type="GO" id="GO:0005886">
    <property type="term" value="C:plasma membrane"/>
    <property type="evidence" value="ECO:0007669"/>
    <property type="project" value="UniProtKB-SubCell"/>
</dbReference>
<dbReference type="CDD" id="cd00054">
    <property type="entry name" value="EGF_CA"/>
    <property type="match status" value="2"/>
</dbReference>
<comment type="caution">
    <text evidence="14">Lacks conserved residue(s) required for the propagation of feature annotation.</text>
</comment>
<feature type="domain" description="Cadherin" evidence="18">
    <location>
        <begin position="563"/>
        <end position="664"/>
    </location>
</feature>
<dbReference type="GO" id="GO:0004930">
    <property type="term" value="F:G protein-coupled receptor activity"/>
    <property type="evidence" value="ECO:0007669"/>
    <property type="project" value="InterPro"/>
</dbReference>
<evidence type="ECO:0000256" key="5">
    <source>
        <dbReference type="ARBA" id="ARBA00022692"/>
    </source>
</evidence>
<dbReference type="FunFam" id="2.60.40.60:FF:000010">
    <property type="entry name" value="Cadherin EGF LAG seven-pass G-type receptor 3"/>
    <property type="match status" value="1"/>
</dbReference>
<keyword evidence="8 13" id="KW-0106">Calcium</keyword>
<feature type="domain" description="Cadherin" evidence="18">
    <location>
        <begin position="41"/>
        <end position="146"/>
    </location>
</feature>
<dbReference type="InterPro" id="IPR020894">
    <property type="entry name" value="Cadherin_CS"/>
</dbReference>
<dbReference type="FunFam" id="2.10.25.10:FF:000173">
    <property type="entry name" value="Neurogenic locus notch protein 2"/>
    <property type="match status" value="1"/>
</dbReference>
<feature type="domain" description="EGF-like" evidence="16">
    <location>
        <begin position="921"/>
        <end position="957"/>
    </location>
</feature>
<dbReference type="InterPro" id="IPR002049">
    <property type="entry name" value="LE_dom"/>
</dbReference>
<dbReference type="CDD" id="cd00055">
    <property type="entry name" value="EGF_Lam"/>
    <property type="match status" value="1"/>
</dbReference>
<feature type="domain" description="Cadherin" evidence="18">
    <location>
        <begin position="252"/>
        <end position="353"/>
    </location>
</feature>
<evidence type="ECO:0000256" key="13">
    <source>
        <dbReference type="PROSITE-ProRule" id="PRU00043"/>
    </source>
</evidence>
<dbReference type="SUPFAM" id="SSF49313">
    <property type="entry name" value="Cadherin-like"/>
    <property type="match status" value="7"/>
</dbReference>
<dbReference type="FunFam" id="2.60.40.60:FF:000044">
    <property type="entry name" value="Cadherin, EGF LAG seven-pass G-type receptor 3"/>
    <property type="match status" value="1"/>
</dbReference>
<dbReference type="InterPro" id="IPR032471">
    <property type="entry name" value="AGRL2-4_GAIN_subdom_A"/>
</dbReference>
<evidence type="ECO:0000256" key="7">
    <source>
        <dbReference type="ARBA" id="ARBA00022737"/>
    </source>
</evidence>
<dbReference type="InterPro" id="IPR015919">
    <property type="entry name" value="Cadherin-like_sf"/>
</dbReference>
<evidence type="ECO:0000259" key="18">
    <source>
        <dbReference type="PROSITE" id="PS50268"/>
    </source>
</evidence>
<evidence type="ECO:0000256" key="8">
    <source>
        <dbReference type="ARBA" id="ARBA00022837"/>
    </source>
</evidence>
<dbReference type="GO" id="GO:0007156">
    <property type="term" value="P:homophilic cell adhesion via plasma membrane adhesion molecules"/>
    <property type="evidence" value="ECO:0007669"/>
    <property type="project" value="InterPro"/>
</dbReference>
<dbReference type="SMART" id="SM00112">
    <property type="entry name" value="CA"/>
    <property type="match status" value="6"/>
</dbReference>
<evidence type="ECO:0000256" key="9">
    <source>
        <dbReference type="ARBA" id="ARBA00022989"/>
    </source>
</evidence>
<dbReference type="SMART" id="SM00179">
    <property type="entry name" value="EGF_CA"/>
    <property type="match status" value="2"/>
</dbReference>
<keyword evidence="4" id="KW-0597">Phosphoprotein</keyword>
<dbReference type="Pfam" id="PF02210">
    <property type="entry name" value="Laminin_G_2"/>
    <property type="match status" value="1"/>
</dbReference>
<dbReference type="AlphaFoldDB" id="L5LG88"/>
<feature type="disulfide bond" evidence="14">
    <location>
        <begin position="947"/>
        <end position="956"/>
    </location>
</feature>
<dbReference type="Pfam" id="PF16489">
    <property type="entry name" value="GAIN"/>
    <property type="match status" value="1"/>
</dbReference>
<dbReference type="PRINTS" id="PR00205">
    <property type="entry name" value="CADHERIN"/>
</dbReference>
<dbReference type="eggNOG" id="KOG4289">
    <property type="taxonomic scope" value="Eukaryota"/>
</dbReference>
<dbReference type="eggNOG" id="KOG0236">
    <property type="taxonomic scope" value="Eukaryota"/>
</dbReference>
<evidence type="ECO:0000256" key="3">
    <source>
        <dbReference type="ARBA" id="ARBA00022536"/>
    </source>
</evidence>
<keyword evidence="9" id="KW-1133">Transmembrane helix</keyword>
<dbReference type="FunFam" id="2.60.40.60:FF:000038">
    <property type="entry name" value="Cadherin EGF LAG seven-pass G-type receptor 3"/>
    <property type="match status" value="1"/>
</dbReference>
<evidence type="ECO:0000256" key="4">
    <source>
        <dbReference type="ARBA" id="ARBA00022553"/>
    </source>
</evidence>
<feature type="domain" description="Laminin G" evidence="15">
    <location>
        <begin position="712"/>
        <end position="918"/>
    </location>
</feature>
<dbReference type="FunFam" id="2.60.40.60:FF:000029">
    <property type="entry name" value="Cadherin EGF LAG seven-pass G-type receptor 3"/>
    <property type="match status" value="1"/>
</dbReference>
<dbReference type="Pfam" id="PF02793">
    <property type="entry name" value="HRM"/>
    <property type="match status" value="1"/>
</dbReference>
<comment type="subcellular location">
    <subcellularLocation>
        <location evidence="1">Cell membrane</location>
        <topology evidence="1">Multi-pass membrane protein</topology>
    </subcellularLocation>
</comment>
<evidence type="ECO:0000259" key="16">
    <source>
        <dbReference type="PROSITE" id="PS50026"/>
    </source>
</evidence>
<dbReference type="SUPFAM" id="SSF49899">
    <property type="entry name" value="Concanavalin A-like lectins/glucanases"/>
    <property type="match status" value="1"/>
</dbReference>
<dbReference type="EMBL" id="KB112367">
    <property type="protein sequence ID" value="ELK25000.1"/>
    <property type="molecule type" value="Genomic_DNA"/>
</dbReference>
<dbReference type="Gene3D" id="4.10.1240.10">
    <property type="entry name" value="GPCR, family 2, extracellular hormone receptor domain"/>
    <property type="match status" value="1"/>
</dbReference>
<dbReference type="Proteomes" id="UP000010556">
    <property type="component" value="Unassembled WGS sequence"/>
</dbReference>
<dbReference type="FunFam" id="4.10.1240.10:FF:000021">
    <property type="entry name" value="Cadherin EGF LAG seven-pass G-type receptor"/>
    <property type="match status" value="1"/>
</dbReference>
<evidence type="ECO:0000313" key="20">
    <source>
        <dbReference type="Proteomes" id="UP000010556"/>
    </source>
</evidence>
<evidence type="ECO:0000259" key="15">
    <source>
        <dbReference type="PROSITE" id="PS50025"/>
    </source>
</evidence>
<evidence type="ECO:0000313" key="19">
    <source>
        <dbReference type="EMBL" id="ELK25000.1"/>
    </source>
</evidence>
<evidence type="ECO:0000256" key="1">
    <source>
        <dbReference type="ARBA" id="ARBA00004651"/>
    </source>
</evidence>
<keyword evidence="11 14" id="KW-1015">Disulfide bond</keyword>
<dbReference type="Gene3D" id="2.10.25.10">
    <property type="entry name" value="Laminin"/>
    <property type="match status" value="2"/>
</dbReference>
<dbReference type="InterPro" id="IPR001879">
    <property type="entry name" value="GPCR_2_extracellular_dom"/>
</dbReference>
<feature type="domain" description="EGF-like" evidence="16">
    <location>
        <begin position="966"/>
        <end position="1004"/>
    </location>
</feature>
<keyword evidence="19" id="KW-0675">Receptor</keyword>
<reference evidence="20" key="1">
    <citation type="journal article" date="2013" name="Science">
        <title>Comparative analysis of bat genomes provides insight into the evolution of flight and immunity.</title>
        <authorList>
            <person name="Zhang G."/>
            <person name="Cowled C."/>
            <person name="Shi Z."/>
            <person name="Huang Z."/>
            <person name="Bishop-Lilly K.A."/>
            <person name="Fang X."/>
            <person name="Wynne J.W."/>
            <person name="Xiong Z."/>
            <person name="Baker M.L."/>
            <person name="Zhao W."/>
            <person name="Tachedjian M."/>
            <person name="Zhu Y."/>
            <person name="Zhou P."/>
            <person name="Jiang X."/>
            <person name="Ng J."/>
            <person name="Yang L."/>
            <person name="Wu L."/>
            <person name="Xiao J."/>
            <person name="Feng Y."/>
            <person name="Chen Y."/>
            <person name="Sun X."/>
            <person name="Zhang Y."/>
            <person name="Marsh G.A."/>
            <person name="Crameri G."/>
            <person name="Broder C.C."/>
            <person name="Frey K.G."/>
            <person name="Wang L.F."/>
            <person name="Wang J."/>
        </authorList>
    </citation>
    <scope>NUCLEOTIDE SEQUENCE [LARGE SCALE GENOMIC DNA]</scope>
</reference>
<evidence type="ECO:0000256" key="10">
    <source>
        <dbReference type="ARBA" id="ARBA00023136"/>
    </source>
</evidence>
<dbReference type="GO" id="GO:0005509">
    <property type="term" value="F:calcium ion binding"/>
    <property type="evidence" value="ECO:0007669"/>
    <property type="project" value="UniProtKB-UniRule"/>
</dbReference>
<evidence type="ECO:0000256" key="14">
    <source>
        <dbReference type="PROSITE-ProRule" id="PRU00076"/>
    </source>
</evidence>
<feature type="domain" description="Cadherin" evidence="18">
    <location>
        <begin position="2"/>
        <end position="40"/>
    </location>
</feature>
<proteinExistence type="inferred from homology"/>
<dbReference type="FunFam" id="2.60.40.60:FF:000040">
    <property type="entry name" value="cadherin EGF LAG seven-pass G-type receptor 3"/>
    <property type="match status" value="1"/>
</dbReference>
<dbReference type="InterPro" id="IPR013320">
    <property type="entry name" value="ConA-like_dom_sf"/>
</dbReference>
<dbReference type="Gene3D" id="2.60.120.200">
    <property type="match status" value="1"/>
</dbReference>
<keyword evidence="6" id="KW-0732">Signal</keyword>
<dbReference type="PANTHER" id="PTHR24026">
    <property type="entry name" value="FAT ATYPICAL CADHERIN-RELATED"/>
    <property type="match status" value="1"/>
</dbReference>
<dbReference type="InterPro" id="IPR001881">
    <property type="entry name" value="EGF-like_Ca-bd_dom"/>
</dbReference>
<feature type="domain" description="G-protein coupled receptors family 2 profile 1" evidence="17">
    <location>
        <begin position="1044"/>
        <end position="1131"/>
    </location>
</feature>
<dbReference type="PROSITE" id="PS50026">
    <property type="entry name" value="EGF_3"/>
    <property type="match status" value="2"/>
</dbReference>
<feature type="disulfide bond" evidence="14">
    <location>
        <begin position="994"/>
        <end position="1003"/>
    </location>
</feature>
<keyword evidence="12" id="KW-0325">Glycoprotein</keyword>
<dbReference type="SUPFAM" id="SSF57196">
    <property type="entry name" value="EGF/Laminin"/>
    <property type="match status" value="2"/>
</dbReference>
<accession>L5LG88</accession>
<keyword evidence="20" id="KW-1185">Reference proteome</keyword>
<feature type="domain" description="Cadherin" evidence="18">
    <location>
        <begin position="457"/>
        <end position="562"/>
    </location>
</feature>
<dbReference type="Gene3D" id="2.60.40.60">
    <property type="entry name" value="Cadherins"/>
    <property type="match status" value="7"/>
</dbReference>
<dbReference type="InterPro" id="IPR000742">
    <property type="entry name" value="EGF"/>
</dbReference>
<protein>
    <submittedName>
        <fullName evidence="19">Cadherin EGF LAG seven-pass G-type receptor 3</fullName>
    </submittedName>
</protein>
<dbReference type="FunFam" id="2.60.40.60:FF:000013">
    <property type="entry name" value="Cadherin EGF LAG seven-pass G-type receptor"/>
    <property type="match status" value="1"/>
</dbReference>
<dbReference type="PANTHER" id="PTHR24026:SF38">
    <property type="entry name" value="CADHERIN EGF LAG SEVEN-PASS G-TYPE RECEPTOR 3"/>
    <property type="match status" value="1"/>
</dbReference>
<dbReference type="FunFam" id="2.10.25.10:FF:000113">
    <property type="entry name" value="Cadherin, EGF LAG seven-pass G-type receptor 3"/>
    <property type="match status" value="1"/>
</dbReference>
<dbReference type="InterPro" id="IPR001791">
    <property type="entry name" value="Laminin_G"/>
</dbReference>
<evidence type="ECO:0000256" key="2">
    <source>
        <dbReference type="ARBA" id="ARBA00010933"/>
    </source>
</evidence>
<keyword evidence="3 14" id="KW-0245">EGF-like domain</keyword>
<dbReference type="Pfam" id="PF00008">
    <property type="entry name" value="EGF"/>
    <property type="match status" value="2"/>
</dbReference>
<dbReference type="PROSITE" id="PS50025">
    <property type="entry name" value="LAM_G_DOMAIN"/>
    <property type="match status" value="1"/>
</dbReference>
<name>L5LG88_MYODS</name>
<dbReference type="InterPro" id="IPR036445">
    <property type="entry name" value="GPCR_2_extracell_dom_sf"/>
</dbReference>
<keyword evidence="5" id="KW-0812">Transmembrane</keyword>
<dbReference type="InterPro" id="IPR002126">
    <property type="entry name" value="Cadherin-like_dom"/>
</dbReference>
<dbReference type="PROSITE" id="PS50268">
    <property type="entry name" value="CADHERIN_2"/>
    <property type="match status" value="7"/>
</dbReference>
<comment type="similarity">
    <text evidence="2">Belongs to the G-protein coupled receptor 2 family. LN-TM7 subfamily.</text>
</comment>
<evidence type="ECO:0000256" key="11">
    <source>
        <dbReference type="ARBA" id="ARBA00023157"/>
    </source>
</evidence>
<feature type="domain" description="Cadherin" evidence="18">
    <location>
        <begin position="147"/>
        <end position="251"/>
    </location>
</feature>
<gene>
    <name evidence="19" type="ORF">MDA_GLEAN10023143</name>
</gene>
<dbReference type="SMART" id="SM00282">
    <property type="entry name" value="LamG"/>
    <property type="match status" value="1"/>
</dbReference>
<keyword evidence="10" id="KW-0472">Membrane</keyword>
<dbReference type="SMART" id="SM00181">
    <property type="entry name" value="EGF"/>
    <property type="match status" value="2"/>
</dbReference>
<dbReference type="SMART" id="SM00008">
    <property type="entry name" value="HormR"/>
    <property type="match status" value="1"/>
</dbReference>